<dbReference type="Gene3D" id="3.20.20.120">
    <property type="entry name" value="Enolase-like C-terminal domain"/>
    <property type="match status" value="1"/>
</dbReference>
<dbReference type="NCBIfam" id="TIGR01502">
    <property type="entry name" value="B_methylAsp_ase"/>
    <property type="match status" value="1"/>
</dbReference>
<dbReference type="Gene3D" id="3.30.390.10">
    <property type="entry name" value="Enolase-like, N-terminal domain"/>
    <property type="match status" value="1"/>
</dbReference>
<comment type="cofactor">
    <cofactor evidence="2 13">
        <name>Mg(2+)</name>
        <dbReference type="ChEBI" id="CHEBI:18420"/>
    </cofactor>
</comment>
<dbReference type="InterPro" id="IPR022665">
    <property type="entry name" value="MeAsp_NH4-lyase_N"/>
</dbReference>
<dbReference type="InterPro" id="IPR036849">
    <property type="entry name" value="Enolase-like_C_sf"/>
</dbReference>
<evidence type="ECO:0000256" key="12">
    <source>
        <dbReference type="PIRSR" id="PIRSR017107-3"/>
    </source>
</evidence>
<comment type="caution">
    <text evidence="16">The sequence shown here is derived from an EMBL/GenBank/DDBJ whole genome shotgun (WGS) entry which is preliminary data.</text>
</comment>
<evidence type="ECO:0000256" key="1">
    <source>
        <dbReference type="ARBA" id="ARBA00000789"/>
    </source>
</evidence>
<dbReference type="EMBL" id="QMBP01000021">
    <property type="protein sequence ID" value="RAZ84759.1"/>
    <property type="molecule type" value="Genomic_DNA"/>
</dbReference>
<feature type="binding site" evidence="13">
    <location>
        <position position="270"/>
    </location>
    <ligand>
        <name>Mg(2+)</name>
        <dbReference type="ChEBI" id="CHEBI:18420"/>
    </ligand>
</feature>
<proteinExistence type="inferred from homology"/>
<dbReference type="GO" id="GO:0050096">
    <property type="term" value="F:methylaspartate ammonia-lyase activity"/>
    <property type="evidence" value="ECO:0007669"/>
    <property type="project" value="UniProtKB-EC"/>
</dbReference>
<evidence type="ECO:0000259" key="14">
    <source>
        <dbReference type="Pfam" id="PF05034"/>
    </source>
</evidence>
<feature type="site" description="Transition state stabilizer" evidence="12">
    <location>
        <position position="193"/>
    </location>
</feature>
<name>A0A330HDX9_9HYPH</name>
<feature type="domain" description="Methylaspartate ammonia-lyase N-terminal" evidence="14">
    <location>
        <begin position="1"/>
        <end position="157"/>
    </location>
</feature>
<dbReference type="AlphaFoldDB" id="A0A330HDX9"/>
<keyword evidence="17" id="KW-1185">Reference proteome</keyword>
<dbReference type="RefSeq" id="WP_112101071.1">
    <property type="nucleotide sequence ID" value="NZ_QMBP01000021.1"/>
</dbReference>
<evidence type="ECO:0000313" key="16">
    <source>
        <dbReference type="EMBL" id="RAZ84759.1"/>
    </source>
</evidence>
<evidence type="ECO:0000256" key="7">
    <source>
        <dbReference type="ARBA" id="ARBA00022723"/>
    </source>
</evidence>
<dbReference type="InterPro" id="IPR022662">
    <property type="entry name" value="MeAsp_NH4-lyase_C"/>
</dbReference>
<dbReference type="Pfam" id="PF05034">
    <property type="entry name" value="MAAL_N"/>
    <property type="match status" value="1"/>
</dbReference>
<comment type="pathway">
    <text evidence="3">Amino-acid degradation; L-glutamate degradation via mesaconate pathway; acetate and pyruvate from L-glutamate: step 2/4.</text>
</comment>
<protein>
    <recommendedName>
        <fullName evidence="6">methylaspartate ammonia-lyase</fullName>
        <ecNumber evidence="6">4.3.1.2</ecNumber>
    </recommendedName>
</protein>
<comment type="subunit">
    <text evidence="5">Homodimer.</text>
</comment>
<feature type="binding site" evidence="13">
    <location>
        <position position="304"/>
    </location>
    <ligand>
        <name>Mg(2+)</name>
        <dbReference type="ChEBI" id="CHEBI:18420"/>
    </ligand>
</feature>
<dbReference type="SFLD" id="SFLDG00151">
    <property type="entry name" value="methylaspartate_ammonia-lyase"/>
    <property type="match status" value="1"/>
</dbReference>
<evidence type="ECO:0000256" key="10">
    <source>
        <dbReference type="PIRSR" id="PIRSR017107-1"/>
    </source>
</evidence>
<feature type="active site" description="Proton acceptor" evidence="10">
    <location>
        <position position="328"/>
    </location>
</feature>
<evidence type="ECO:0000256" key="5">
    <source>
        <dbReference type="ARBA" id="ARBA00011738"/>
    </source>
</evidence>
<dbReference type="EC" id="4.3.1.2" evidence="6"/>
<evidence type="ECO:0000256" key="9">
    <source>
        <dbReference type="ARBA" id="ARBA00023239"/>
    </source>
</evidence>
<feature type="binding site" evidence="11">
    <location>
        <position position="326"/>
    </location>
    <ligand>
        <name>(2S,3S)-3-methyl-L-aspartate</name>
        <dbReference type="ChEBI" id="CHEBI:58724"/>
    </ligand>
</feature>
<dbReference type="GO" id="GO:0046872">
    <property type="term" value="F:metal ion binding"/>
    <property type="evidence" value="ECO:0007669"/>
    <property type="project" value="UniProtKB-KW"/>
</dbReference>
<dbReference type="SUPFAM" id="SSF54826">
    <property type="entry name" value="Enolase N-terminal domain-like"/>
    <property type="match status" value="1"/>
</dbReference>
<dbReference type="SUPFAM" id="SSF51604">
    <property type="entry name" value="Enolase C-terminal domain-like"/>
    <property type="match status" value="1"/>
</dbReference>
<accession>A0A330HDX9</accession>
<dbReference type="Pfam" id="PF07476">
    <property type="entry name" value="MAAL_C"/>
    <property type="match status" value="1"/>
</dbReference>
<comment type="catalytic activity">
    <reaction evidence="1">
        <text>(2S,3S)-3-methyl-L-aspartate = mesaconate + NH4(+)</text>
        <dbReference type="Rhea" id="RHEA:12829"/>
        <dbReference type="ChEBI" id="CHEBI:28938"/>
        <dbReference type="ChEBI" id="CHEBI:36986"/>
        <dbReference type="ChEBI" id="CHEBI:58724"/>
        <dbReference type="EC" id="4.3.1.2"/>
    </reaction>
</comment>
<evidence type="ECO:0000313" key="17">
    <source>
        <dbReference type="Proteomes" id="UP000251558"/>
    </source>
</evidence>
<dbReference type="PIRSF" id="PIRSF017107">
    <property type="entry name" value="MAL"/>
    <property type="match status" value="1"/>
</dbReference>
<comment type="similarity">
    <text evidence="4">Belongs to the methylaspartate ammonia-lyase family.</text>
</comment>
<reference evidence="16 17" key="1">
    <citation type="submission" date="2018-07" db="EMBL/GenBank/DDBJ databases">
        <title>Diversity of Mesorhizobium strains in Brazil.</title>
        <authorList>
            <person name="Helene L.C.F."/>
            <person name="Dall'Agnol R."/>
            <person name="Delamuta J.R.M."/>
            <person name="Hungria M."/>
        </authorList>
    </citation>
    <scope>NUCLEOTIDE SEQUENCE [LARGE SCALE GENOMIC DNA]</scope>
    <source>
        <strain evidence="16 17">AC99b</strain>
    </source>
</reference>
<keyword evidence="9 16" id="KW-0456">Lyase</keyword>
<sequence length="417" mass="45285">MQIKDVLLAPGSGAFFYDDQAAIRAGASQDGFIYLGEPLTSGFTSIRVPASSLSIGLVLVDDTVVWGDMMSVQYSGAGGRDPVFDIKQISDLTARVMVPRLIDVDTSRYLDACTKVFEPFERGRLPLALEYGVSQALLRAAAYLQRTTMAEVICAEFDLPLPTRRVPIYCQSGDARETNVDKMILRSVDVLPHGLVNSRRQFGVNGQTFVEFVKSVAARTRVIGRPGYQPVLHFDVYGWIGQEFGLGPQRIADFICKVADAVPGFLLNIESPADFGSTKAQVENYAEIVSILDNRGSSARVVVDERCNTLEDIRVFAEAKGAHFVQIKTPDVGSIADTARAVLICKANQIGAYVGGSCTETDLSAQASVHVSVATQADMMLAKPGMGVDEAYSIVGNEQNRLLAMLNRRRNKNENVG</sequence>
<dbReference type="SFLD" id="SFLDS00001">
    <property type="entry name" value="Enolase"/>
    <property type="match status" value="1"/>
</dbReference>
<evidence type="ECO:0000256" key="3">
    <source>
        <dbReference type="ARBA" id="ARBA00004675"/>
    </source>
</evidence>
<dbReference type="GO" id="GO:0019553">
    <property type="term" value="P:L-glutamate catabolic process via L-citramalate"/>
    <property type="evidence" value="ECO:0007669"/>
    <property type="project" value="UniProtKB-UniPathway"/>
</dbReference>
<evidence type="ECO:0000256" key="13">
    <source>
        <dbReference type="PIRSR" id="PIRSR017107-4"/>
    </source>
</evidence>
<dbReference type="Proteomes" id="UP000251558">
    <property type="component" value="Unassembled WGS sequence"/>
</dbReference>
<keyword evidence="7 13" id="KW-0479">Metal-binding</keyword>
<evidence type="ECO:0000256" key="6">
    <source>
        <dbReference type="ARBA" id="ARBA00012993"/>
    </source>
</evidence>
<dbReference type="CDD" id="cd03314">
    <property type="entry name" value="MAL"/>
    <property type="match status" value="1"/>
</dbReference>
<dbReference type="InterPro" id="IPR029017">
    <property type="entry name" value="Enolase-like_N"/>
</dbReference>
<evidence type="ECO:0000256" key="2">
    <source>
        <dbReference type="ARBA" id="ARBA00001946"/>
    </source>
</evidence>
<keyword evidence="8 13" id="KW-0460">Magnesium</keyword>
<evidence type="ECO:0000259" key="15">
    <source>
        <dbReference type="Pfam" id="PF07476"/>
    </source>
</evidence>
<dbReference type="UniPathway" id="UPA00561">
    <property type="reaction ID" value="UER00618"/>
</dbReference>
<dbReference type="PANTHER" id="PTHR48073">
    <property type="entry name" value="O-SUCCINYLBENZOATE SYNTHASE-RELATED"/>
    <property type="match status" value="1"/>
</dbReference>
<gene>
    <name evidence="16" type="ORF">DPM33_30515</name>
</gene>
<feature type="binding site" evidence="11">
    <location>
        <position position="171"/>
    </location>
    <ligand>
        <name>(2S,3S)-3-methyl-L-aspartate</name>
        <dbReference type="ChEBI" id="CHEBI:58724"/>
    </ligand>
</feature>
<evidence type="ECO:0000256" key="8">
    <source>
        <dbReference type="ARBA" id="ARBA00022842"/>
    </source>
</evidence>
<feature type="domain" description="Methylaspartate ammonia-lyase C-terminal" evidence="15">
    <location>
        <begin position="163"/>
        <end position="407"/>
    </location>
</feature>
<dbReference type="PANTHER" id="PTHR48073:SF2">
    <property type="entry name" value="O-SUCCINYLBENZOATE SYNTHASE"/>
    <property type="match status" value="1"/>
</dbReference>
<dbReference type="SFLD" id="SFLDF00007">
    <property type="entry name" value="methylaspartate_ammonia-lyase"/>
    <property type="match status" value="1"/>
</dbReference>
<evidence type="ECO:0000256" key="4">
    <source>
        <dbReference type="ARBA" id="ARBA00009954"/>
    </source>
</evidence>
<organism evidence="16 17">
    <name type="scientific">Mesorhizobium hawassense</name>
    <dbReference type="NCBI Taxonomy" id="1209954"/>
    <lineage>
        <taxon>Bacteria</taxon>
        <taxon>Pseudomonadati</taxon>
        <taxon>Pseudomonadota</taxon>
        <taxon>Alphaproteobacteria</taxon>
        <taxon>Hyphomicrobiales</taxon>
        <taxon>Phyllobacteriaceae</taxon>
        <taxon>Mesorhizobium</taxon>
    </lineage>
</organism>
<evidence type="ECO:0000256" key="11">
    <source>
        <dbReference type="PIRSR" id="PIRSR017107-2"/>
    </source>
</evidence>
<dbReference type="OrthoDB" id="8630262at2"/>
<dbReference type="InterPro" id="IPR006395">
    <property type="entry name" value="Me_Asp_am_lyase"/>
</dbReference>
<feature type="binding site" evidence="13">
    <location>
        <position position="235"/>
    </location>
    <ligand>
        <name>Mg(2+)</name>
        <dbReference type="ChEBI" id="CHEBI:18420"/>
    </ligand>
</feature>